<evidence type="ECO:0000256" key="3">
    <source>
        <dbReference type="ARBA" id="ARBA00022989"/>
    </source>
</evidence>
<dbReference type="EMBL" id="BSDI01000042">
    <property type="protein sequence ID" value="GLI01260.1"/>
    <property type="molecule type" value="Genomic_DNA"/>
</dbReference>
<evidence type="ECO:0000256" key="2">
    <source>
        <dbReference type="ARBA" id="ARBA00022692"/>
    </source>
</evidence>
<evidence type="ECO:0000256" key="1">
    <source>
        <dbReference type="ARBA" id="ARBA00004141"/>
    </source>
</evidence>
<dbReference type="InterPro" id="IPR000412">
    <property type="entry name" value="ABC_2_transport"/>
</dbReference>
<gene>
    <name evidence="8" type="ORF">Pa4123_65360</name>
</gene>
<keyword evidence="2 6" id="KW-0812">Transmembrane</keyword>
<dbReference type="InterPro" id="IPR013525">
    <property type="entry name" value="ABC2_TM"/>
</dbReference>
<dbReference type="PIRSF" id="PIRSF006648">
    <property type="entry name" value="DrrB"/>
    <property type="match status" value="1"/>
</dbReference>
<feature type="transmembrane region" description="Helical" evidence="6">
    <location>
        <begin position="213"/>
        <end position="233"/>
    </location>
</feature>
<feature type="transmembrane region" description="Helical" evidence="6">
    <location>
        <begin position="50"/>
        <end position="74"/>
    </location>
</feature>
<sequence length="243" mass="26124">MNTTYLRMEVRRLLRNRRVLIFSMLMPAILLLIFGGLNKDQEIGGVSATAYLMVSLGIFGSMSTAIGGGGSIAVERGIGWNRQLRLTPLRPGRYVAIKVMLSLLMTLPPLLIVYVLGAVALDVRLPAGTWALVALGSWLGALPFAALGVVVGYVAKPDSVQQVSGLLYMLLAAFGGLWVPVETMPRLMRDVAELTPAYWVGQVARSPLFHGSLGVHAVLVLLGWTVALALVALSRFRADTARA</sequence>
<dbReference type="Proteomes" id="UP001144280">
    <property type="component" value="Unassembled WGS sequence"/>
</dbReference>
<comment type="subcellular location">
    <subcellularLocation>
        <location evidence="1">Membrane</location>
        <topology evidence="1">Multi-pass membrane protein</topology>
    </subcellularLocation>
</comment>
<feature type="domain" description="ABC-2 type transporter transmembrane" evidence="7">
    <location>
        <begin position="6"/>
        <end position="208"/>
    </location>
</feature>
<proteinExistence type="predicted"/>
<accession>A0ABQ5R3J0</accession>
<dbReference type="RefSeq" id="WP_281902149.1">
    <property type="nucleotide sequence ID" value="NZ_BSDI01000042.1"/>
</dbReference>
<evidence type="ECO:0000256" key="5">
    <source>
        <dbReference type="ARBA" id="ARBA00023251"/>
    </source>
</evidence>
<organism evidence="8 9">
    <name type="scientific">Phytohabitans aurantiacus</name>
    <dbReference type="NCBI Taxonomy" id="3016789"/>
    <lineage>
        <taxon>Bacteria</taxon>
        <taxon>Bacillati</taxon>
        <taxon>Actinomycetota</taxon>
        <taxon>Actinomycetes</taxon>
        <taxon>Micromonosporales</taxon>
        <taxon>Micromonosporaceae</taxon>
    </lineage>
</organism>
<feature type="transmembrane region" description="Helical" evidence="6">
    <location>
        <begin position="20"/>
        <end position="38"/>
    </location>
</feature>
<keyword evidence="3 6" id="KW-1133">Transmembrane helix</keyword>
<keyword evidence="4 6" id="KW-0472">Membrane</keyword>
<dbReference type="Pfam" id="PF01061">
    <property type="entry name" value="ABC2_membrane"/>
    <property type="match status" value="1"/>
</dbReference>
<feature type="transmembrane region" description="Helical" evidence="6">
    <location>
        <begin position="127"/>
        <end position="151"/>
    </location>
</feature>
<dbReference type="InterPro" id="IPR051784">
    <property type="entry name" value="Nod_factor_ABC_transporter"/>
</dbReference>
<name>A0ABQ5R3J0_9ACTN</name>
<feature type="transmembrane region" description="Helical" evidence="6">
    <location>
        <begin position="163"/>
        <end position="181"/>
    </location>
</feature>
<evidence type="ECO:0000256" key="4">
    <source>
        <dbReference type="ARBA" id="ARBA00023136"/>
    </source>
</evidence>
<comment type="caution">
    <text evidence="8">The sequence shown here is derived from an EMBL/GenBank/DDBJ whole genome shotgun (WGS) entry which is preliminary data.</text>
</comment>
<evidence type="ECO:0000256" key="6">
    <source>
        <dbReference type="SAM" id="Phobius"/>
    </source>
</evidence>
<evidence type="ECO:0000313" key="9">
    <source>
        <dbReference type="Proteomes" id="UP001144280"/>
    </source>
</evidence>
<keyword evidence="5" id="KW-0046">Antibiotic resistance</keyword>
<keyword evidence="9" id="KW-1185">Reference proteome</keyword>
<evidence type="ECO:0000259" key="7">
    <source>
        <dbReference type="Pfam" id="PF01061"/>
    </source>
</evidence>
<dbReference type="PANTHER" id="PTHR43229">
    <property type="entry name" value="NODULATION PROTEIN J"/>
    <property type="match status" value="1"/>
</dbReference>
<dbReference type="PANTHER" id="PTHR43229:SF3">
    <property type="entry name" value="ABC-TYPE MULTIDRUG TRANSPORT SYSTEM, PERMEASE COMPONENT"/>
    <property type="match status" value="1"/>
</dbReference>
<evidence type="ECO:0000313" key="8">
    <source>
        <dbReference type="EMBL" id="GLI01260.1"/>
    </source>
</evidence>
<feature type="transmembrane region" description="Helical" evidence="6">
    <location>
        <begin position="95"/>
        <end position="121"/>
    </location>
</feature>
<protein>
    <submittedName>
        <fullName evidence="8">ABC transporter</fullName>
    </submittedName>
</protein>
<reference evidence="8" key="1">
    <citation type="submission" date="2022-12" db="EMBL/GenBank/DDBJ databases">
        <title>New Phytohabitans aurantiacus sp. RD004123 nov., an actinomycete isolated from soil.</title>
        <authorList>
            <person name="Triningsih D.W."/>
            <person name="Harunari E."/>
            <person name="Igarashi Y."/>
        </authorList>
    </citation>
    <scope>NUCLEOTIDE SEQUENCE</scope>
    <source>
        <strain evidence="8">RD004123</strain>
    </source>
</reference>